<dbReference type="SUPFAM" id="SSF56112">
    <property type="entry name" value="Protein kinase-like (PK-like)"/>
    <property type="match status" value="1"/>
</dbReference>
<proteinExistence type="predicted"/>
<keyword evidence="2" id="KW-1185">Reference proteome</keyword>
<name>A0ABW8SKW1_9CLOT</name>
<protein>
    <submittedName>
        <fullName evidence="1">Protein kinase</fullName>
    </submittedName>
</protein>
<evidence type="ECO:0000313" key="2">
    <source>
        <dbReference type="Proteomes" id="UP001623660"/>
    </source>
</evidence>
<dbReference type="InterPro" id="IPR011009">
    <property type="entry name" value="Kinase-like_dom_sf"/>
</dbReference>
<dbReference type="EMBL" id="JBJHZX010000019">
    <property type="protein sequence ID" value="MFL0196559.1"/>
    <property type="molecule type" value="Genomic_DNA"/>
</dbReference>
<evidence type="ECO:0000313" key="1">
    <source>
        <dbReference type="EMBL" id="MFL0196559.1"/>
    </source>
</evidence>
<dbReference type="GO" id="GO:0016301">
    <property type="term" value="F:kinase activity"/>
    <property type="evidence" value="ECO:0007669"/>
    <property type="project" value="UniProtKB-KW"/>
</dbReference>
<organism evidence="1 2">
    <name type="scientific">Candidatus Clostridium eludens</name>
    <dbReference type="NCBI Taxonomy" id="3381663"/>
    <lineage>
        <taxon>Bacteria</taxon>
        <taxon>Bacillati</taxon>
        <taxon>Bacillota</taxon>
        <taxon>Clostridia</taxon>
        <taxon>Eubacteriales</taxon>
        <taxon>Clostridiaceae</taxon>
        <taxon>Clostridium</taxon>
    </lineage>
</organism>
<accession>A0ABW8SKW1</accession>
<dbReference type="RefSeq" id="WP_406792670.1">
    <property type="nucleotide sequence ID" value="NZ_JBJHZX010000019.1"/>
</dbReference>
<reference evidence="1 2" key="1">
    <citation type="submission" date="2024-11" db="EMBL/GenBank/DDBJ databases">
        <authorList>
            <person name="Heng Y.C."/>
            <person name="Lim A.C.H."/>
            <person name="Lee J.K.Y."/>
            <person name="Kittelmann S."/>
        </authorList>
    </citation>
    <scope>NUCLEOTIDE SEQUENCE [LARGE SCALE GENOMIC DNA]</scope>
    <source>
        <strain evidence="1 2">WILCCON 0269</strain>
    </source>
</reference>
<gene>
    <name evidence="1" type="ORF">ACJDU8_13480</name>
</gene>
<comment type="caution">
    <text evidence="1">The sequence shown here is derived from an EMBL/GenBank/DDBJ whole genome shotgun (WGS) entry which is preliminary data.</text>
</comment>
<keyword evidence="1" id="KW-0808">Transferase</keyword>
<dbReference type="Proteomes" id="UP001623660">
    <property type="component" value="Unassembled WGS sequence"/>
</dbReference>
<sequence>MSRRDGYYIELDEIAESMLRKGNFLGCGHNGIVYLLEDNKVIKIFKNKNICKNEYDLLKKTVGSRYFPKVYFHGPYYIVRDYASGKRLDHYIKKSGINKQICGEIIKLIMEFEKLNFNKLDIRCKDLYLSSDFSIKVIDPRNNYSRCGSYPRHLMKGLNKLGVLDEFLEMVKKEYNEVYKDWNFKIKRYLYRGIK</sequence>
<keyword evidence="1" id="KW-0418">Kinase</keyword>